<proteinExistence type="predicted"/>
<dbReference type="Proteomes" id="UP000789366">
    <property type="component" value="Unassembled WGS sequence"/>
</dbReference>
<name>A0ACA9LZ87_9GLOM</name>
<organism evidence="1 2">
    <name type="scientific">Cetraspora pellucida</name>
    <dbReference type="NCBI Taxonomy" id="1433469"/>
    <lineage>
        <taxon>Eukaryota</taxon>
        <taxon>Fungi</taxon>
        <taxon>Fungi incertae sedis</taxon>
        <taxon>Mucoromycota</taxon>
        <taxon>Glomeromycotina</taxon>
        <taxon>Glomeromycetes</taxon>
        <taxon>Diversisporales</taxon>
        <taxon>Gigasporaceae</taxon>
        <taxon>Cetraspora</taxon>
    </lineage>
</organism>
<sequence length="56" mass="6519">PPMIVFSINSAIFRRLKDVKTSYMFAFSTPFTHPQQYSRSLTSLLFPALENYSHSF</sequence>
<evidence type="ECO:0000313" key="2">
    <source>
        <dbReference type="Proteomes" id="UP000789366"/>
    </source>
</evidence>
<feature type="non-terminal residue" evidence="1">
    <location>
        <position position="1"/>
    </location>
</feature>
<protein>
    <submittedName>
        <fullName evidence="1">9163_t:CDS:1</fullName>
    </submittedName>
</protein>
<gene>
    <name evidence="1" type="ORF">SPELUC_LOCUS5267</name>
</gene>
<comment type="caution">
    <text evidence="1">The sequence shown here is derived from an EMBL/GenBank/DDBJ whole genome shotgun (WGS) entry which is preliminary data.</text>
</comment>
<keyword evidence="2" id="KW-1185">Reference proteome</keyword>
<accession>A0ACA9LZ87</accession>
<dbReference type="EMBL" id="CAJVPW010005262">
    <property type="protein sequence ID" value="CAG8552492.1"/>
    <property type="molecule type" value="Genomic_DNA"/>
</dbReference>
<evidence type="ECO:0000313" key="1">
    <source>
        <dbReference type="EMBL" id="CAG8552492.1"/>
    </source>
</evidence>
<reference evidence="1" key="1">
    <citation type="submission" date="2021-06" db="EMBL/GenBank/DDBJ databases">
        <authorList>
            <person name="Kallberg Y."/>
            <person name="Tangrot J."/>
            <person name="Rosling A."/>
        </authorList>
    </citation>
    <scope>NUCLEOTIDE SEQUENCE</scope>
    <source>
        <strain evidence="1">28 12/20/2015</strain>
    </source>
</reference>